<evidence type="ECO:0000313" key="3">
    <source>
        <dbReference type="Proteomes" id="UP000076809"/>
    </source>
</evidence>
<feature type="signal peptide" evidence="1">
    <location>
        <begin position="1"/>
        <end position="27"/>
    </location>
</feature>
<dbReference type="EMBL" id="CP014774">
    <property type="protein sequence ID" value="ANB51198.1"/>
    <property type="molecule type" value="Genomic_DNA"/>
</dbReference>
<reference evidence="2 3" key="1">
    <citation type="journal article" date="2016" name="J. Clin. Microbiol.">
        <title>Detection and Whole-Genome Sequencing of Carbapenemase-Producing Aeromonas hydrophila Isolates from Routine Perirectal Surveillance Culture.</title>
        <authorList>
            <person name="Hughes H.Y."/>
            <person name="Conlan S.P."/>
            <person name="Lau A.F."/>
            <person name="Dekker J.P."/>
            <person name="Michelin A.V."/>
            <person name="Youn J.H."/>
            <person name="Henderson D.K."/>
            <person name="Frank K.M."/>
            <person name="Segre J.A."/>
            <person name="Palmore T.N."/>
        </authorList>
    </citation>
    <scope>NUCLEOTIDE SEQUENCE [LARGE SCALE GENOMIC DNA]</scope>
    <source>
        <strain evidence="2 3">AVNIH1</strain>
    </source>
</reference>
<sequence length="204" mass="23379">MEIDMNSILKAMIISSGLIFTTISAHAAEITGTYDTWAKMKSQGWHSSDDFDDNKMHNALKWSGEVINQYPWTKYAFLRKMSGSPLFLADKNKKTLTYLSYKPRSGDYSDISIIYQGEDEGKGCYVSIVDTGKALEFEQSRYSMLSDEPQQSVRTKILMVLPERCIDKQQLSSIKAKQRQEERELQQWVSKQSLKELCQKTGNC</sequence>
<dbReference type="Proteomes" id="UP000076809">
    <property type="component" value="Chromosome"/>
</dbReference>
<protein>
    <submittedName>
        <fullName evidence="2">Uncharacterized protein</fullName>
    </submittedName>
</protein>
<accession>A0AAC9B458</accession>
<organism evidence="2 3">
    <name type="scientific">Aeromonas veronii</name>
    <dbReference type="NCBI Taxonomy" id="654"/>
    <lineage>
        <taxon>Bacteria</taxon>
        <taxon>Pseudomonadati</taxon>
        <taxon>Pseudomonadota</taxon>
        <taxon>Gammaproteobacteria</taxon>
        <taxon>Aeromonadales</taxon>
        <taxon>Aeromonadaceae</taxon>
        <taxon>Aeromonas</taxon>
    </lineage>
</organism>
<feature type="chain" id="PRO_5042012311" evidence="1">
    <location>
        <begin position="28"/>
        <end position="204"/>
    </location>
</feature>
<gene>
    <name evidence="2" type="ORF">WM43_00160</name>
</gene>
<keyword evidence="1" id="KW-0732">Signal</keyword>
<dbReference type="AlphaFoldDB" id="A0AAC9B458"/>
<evidence type="ECO:0000256" key="1">
    <source>
        <dbReference type="SAM" id="SignalP"/>
    </source>
</evidence>
<evidence type="ECO:0000313" key="2">
    <source>
        <dbReference type="EMBL" id="ANB51198.1"/>
    </source>
</evidence>
<proteinExistence type="predicted"/>
<name>A0AAC9B458_AERVE</name>